<evidence type="ECO:0000313" key="3">
    <source>
        <dbReference type="Proteomes" id="UP001239994"/>
    </source>
</evidence>
<feature type="region of interest" description="Disordered" evidence="1">
    <location>
        <begin position="47"/>
        <end position="115"/>
    </location>
</feature>
<feature type="region of interest" description="Disordered" evidence="1">
    <location>
        <begin position="225"/>
        <end position="245"/>
    </location>
</feature>
<sequence length="1151" mass="127078">MAASAKLPGEALTVSCQLYSSVQGPRNPSSLSLNPSITLPEVDCNYQSHRRNSSSNNEVKNTNHAVENTRRHKSSQTSQLNLYQSRDTPQLQKDLFPESEGNDNERDDYLDGDDLNNYCEDSSFELHGTSNITQNRALQNTTKPRIFNSNHCSGSSPVCNLKAKMMHQDMYLYGNSKEDDQVRSLLDSGPQHCRDNNSTRILMDFEEQENEDEEDYNENVSKAFSDCESSTQNQTDYVSDSSRKSSEGVLDNFTAIQSIANNAVFSMLADLDSPAKKSHWPASMSQDDDDVKPILCLSPCGVDPNCNNHPLDFDPLSLEIPNGIARLQSQNHLMTSAQNYYKLVACDLSPLSFPSPVSSSLNMAHSRGRVTPPGEYYLFKQPEEERRVLEEDLQGDGNTQPNRVQTVIKNLPKGAREKKAHNETWHQNSQDPELNSQEHTAQPQSRVEVKECQNSPNQEAQLHVARHPMQTDINLSSCEPRSPSHTDTDVSSHDSKQQVTSFVTLACSRMGDKDSLLVKNSVNTKSTSRSERTVQLGPNVTAISNHTAKMSPNSATSVICNTPSTFEGPCASSPEVIRYTKAQRPTSLPIQPFILQPPSGQQHKKDLGSLLSQYISHLHEKTGTSKNTGKCTQLAGHLGASPLGNYYSIHLESSSDVCSTCSLSPVQSHFSPHWVQTHTHHESDHKTLEPKVPEKSPGQICLDQNHTIPKQCCAGQPLASVKQFLSIDSLQSALPTQVSSLQIPHELGEEILTSRPGSQEECELSLHSPCPAIPSWTSLTSDMSLISVSGAGRRPPWPPDAAFWAQISKNLYWPPRELPCITSLSFFSVESVFGGGFRGGFWGSLSVRMRHPVKIRLGNSLLCPSISKLVLGQLCPAIRNILQDGLKAFKHDLVVGQQHNKPWSVVEASSQPGVVTEYYHPWAFLTLSQGPACGSLFQELLLLLQPLSHLPFDLHLLSELRLQSRPEQRPIPTSGPLPLSACTFLQISPNPRRVSSPERPREKEENALHTLAQAESHAACSTHMTKKLTGCVGRFCKLPKLLSAGQRQNSVSPVCSRRERAGWWLAEMDICSHSPPQAGGVELIVENRESRTGRVSATSPGSKATGELYWAWLFGSGISTPVAMDSTQKRSMPTKRSRSVQRREPALLVAL</sequence>
<dbReference type="Gene3D" id="1.20.58.900">
    <property type="match status" value="2"/>
</dbReference>
<feature type="compositionally biased region" description="Polar residues" evidence="1">
    <location>
        <begin position="75"/>
        <end position="91"/>
    </location>
</feature>
<feature type="region of interest" description="Disordered" evidence="1">
    <location>
        <begin position="415"/>
        <end position="496"/>
    </location>
</feature>
<proteinExistence type="predicted"/>
<feature type="compositionally biased region" description="Basic and acidic residues" evidence="1">
    <location>
        <begin position="415"/>
        <end position="424"/>
    </location>
</feature>
<feature type="compositionally biased region" description="Polar residues" evidence="1">
    <location>
        <begin position="425"/>
        <end position="445"/>
    </location>
</feature>
<dbReference type="InterPro" id="IPR047343">
    <property type="entry name" value="RUSC1_2"/>
</dbReference>
<reference evidence="2" key="1">
    <citation type="submission" date="2023-03" db="EMBL/GenBank/DDBJ databases">
        <title>Electrophorus voltai genome.</title>
        <authorList>
            <person name="Bian C."/>
        </authorList>
    </citation>
    <scope>NUCLEOTIDE SEQUENCE</scope>
    <source>
        <strain evidence="2">CB-2022</strain>
        <tissue evidence="2">Muscle</tissue>
    </source>
</reference>
<evidence type="ECO:0000313" key="2">
    <source>
        <dbReference type="EMBL" id="KAK1800899.1"/>
    </source>
</evidence>
<name>A0AAD9E1L7_9TELE</name>
<dbReference type="Proteomes" id="UP001239994">
    <property type="component" value="Unassembled WGS sequence"/>
</dbReference>
<accession>A0AAD9E1L7</accession>
<keyword evidence="3" id="KW-1185">Reference proteome</keyword>
<dbReference type="PANTHER" id="PTHR15591">
    <property type="entry name" value="RUN AND SH3 DOMAIN CONTAINING"/>
    <property type="match status" value="1"/>
</dbReference>
<dbReference type="AlphaFoldDB" id="A0AAD9E1L7"/>
<gene>
    <name evidence="2" type="ORF">P4O66_005562</name>
</gene>
<dbReference type="GO" id="GO:0031410">
    <property type="term" value="C:cytoplasmic vesicle"/>
    <property type="evidence" value="ECO:0007669"/>
    <property type="project" value="TreeGrafter"/>
</dbReference>
<dbReference type="InterPro" id="IPR037213">
    <property type="entry name" value="Run_dom_sf"/>
</dbReference>
<protein>
    <submittedName>
        <fullName evidence="2">Uncharacterized protein</fullName>
    </submittedName>
</protein>
<feature type="compositionally biased region" description="Polar residues" evidence="1">
    <location>
        <begin position="53"/>
        <end position="66"/>
    </location>
</feature>
<organism evidence="2 3">
    <name type="scientific">Electrophorus voltai</name>
    <dbReference type="NCBI Taxonomy" id="2609070"/>
    <lineage>
        <taxon>Eukaryota</taxon>
        <taxon>Metazoa</taxon>
        <taxon>Chordata</taxon>
        <taxon>Craniata</taxon>
        <taxon>Vertebrata</taxon>
        <taxon>Euteleostomi</taxon>
        <taxon>Actinopterygii</taxon>
        <taxon>Neopterygii</taxon>
        <taxon>Teleostei</taxon>
        <taxon>Ostariophysi</taxon>
        <taxon>Gymnotiformes</taxon>
        <taxon>Gymnotoidei</taxon>
        <taxon>Gymnotidae</taxon>
        <taxon>Electrophorus</taxon>
    </lineage>
</organism>
<dbReference type="PANTHER" id="PTHR15591:SF14">
    <property type="entry name" value="AP-4 COMPLEX ACCESSORY SUBUNIT RUSC2"/>
    <property type="match status" value="1"/>
</dbReference>
<dbReference type="EMBL" id="JAROKS010000010">
    <property type="protein sequence ID" value="KAK1800899.1"/>
    <property type="molecule type" value="Genomic_DNA"/>
</dbReference>
<feature type="compositionally biased region" description="Basic and acidic residues" evidence="1">
    <location>
        <begin position="482"/>
        <end position="496"/>
    </location>
</feature>
<comment type="caution">
    <text evidence="2">The sequence shown here is derived from an EMBL/GenBank/DDBJ whole genome shotgun (WGS) entry which is preliminary data.</text>
</comment>
<feature type="compositionally biased region" description="Polar residues" evidence="1">
    <location>
        <begin position="227"/>
        <end position="240"/>
    </location>
</feature>
<evidence type="ECO:0000256" key="1">
    <source>
        <dbReference type="SAM" id="MobiDB-lite"/>
    </source>
</evidence>